<dbReference type="PIR" id="B97280">
    <property type="entry name" value="B97280"/>
</dbReference>
<dbReference type="GO" id="GO:0051191">
    <property type="term" value="P:prosthetic group biosynthetic process"/>
    <property type="evidence" value="ECO:0007669"/>
    <property type="project" value="InterPro"/>
</dbReference>
<sequence>MGDNNILEQNDTKNSLRRFLLDKYKMTVVVVSVDHVGINGNNYSIDTTVDKISTTISQKFVTTVFLKIIKIIEEVPVIFIVIDEDSSRVANVIKDIKERNFIRAYMDVEVFDRNEESVLKERIMG</sequence>
<dbReference type="GO" id="GO:0050519">
    <property type="term" value="F:holo-citrate lyase synthase activity"/>
    <property type="evidence" value="ECO:0007669"/>
    <property type="project" value="UniProtKB-EC"/>
</dbReference>
<dbReference type="KEGG" id="cac:CA_C3089"/>
<proteinExistence type="predicted"/>
<protein>
    <recommendedName>
        <fullName evidence="1">citrate lyase holo-[acyl-carrier protein] synthase</fullName>
        <ecNumber evidence="1">2.7.7.61</ecNumber>
    </recommendedName>
</protein>
<dbReference type="EMBL" id="AE001437">
    <property type="protein sequence ID" value="AAK81029.1"/>
    <property type="molecule type" value="Genomic_DNA"/>
</dbReference>
<evidence type="ECO:0000256" key="3">
    <source>
        <dbReference type="ARBA" id="ARBA00022695"/>
    </source>
</evidence>
<dbReference type="AlphaFoldDB" id="Q97EM1"/>
<keyword evidence="6" id="KW-1185">Reference proteome</keyword>
<name>Q97EM1_CLOAB</name>
<dbReference type="Pfam" id="PF03802">
    <property type="entry name" value="CitX"/>
    <property type="match status" value="1"/>
</dbReference>
<keyword evidence="2" id="KW-0808">Transferase</keyword>
<dbReference type="GeneID" id="44999576"/>
<evidence type="ECO:0000256" key="2">
    <source>
        <dbReference type="ARBA" id="ARBA00022679"/>
    </source>
</evidence>
<dbReference type="InterPro" id="IPR005551">
    <property type="entry name" value="CitX"/>
</dbReference>
<gene>
    <name evidence="5" type="ordered locus">CA_C3089</name>
</gene>
<keyword evidence="3" id="KW-0548">Nucleotidyltransferase</keyword>
<evidence type="ECO:0000256" key="4">
    <source>
        <dbReference type="ARBA" id="ARBA00048574"/>
    </source>
</evidence>
<dbReference type="EC" id="2.7.7.61" evidence="1"/>
<dbReference type="Proteomes" id="UP000000814">
    <property type="component" value="Chromosome"/>
</dbReference>
<dbReference type="OrthoDB" id="9970839at2"/>
<comment type="catalytic activity">
    <reaction evidence="4">
        <text>apo-[citrate lyase ACP] + 2'-(5''-triphospho-alpha-D-ribosyl)-3'-dephospho-CoA = holo-[citrate lyase ACP] + diphosphate</text>
        <dbReference type="Rhea" id="RHEA:16333"/>
        <dbReference type="Rhea" id="RHEA-COMP:10157"/>
        <dbReference type="Rhea" id="RHEA-COMP:10158"/>
        <dbReference type="ChEBI" id="CHEBI:29999"/>
        <dbReference type="ChEBI" id="CHEBI:33019"/>
        <dbReference type="ChEBI" id="CHEBI:61378"/>
        <dbReference type="ChEBI" id="CHEBI:82683"/>
        <dbReference type="EC" id="2.7.7.61"/>
    </reaction>
</comment>
<evidence type="ECO:0000256" key="1">
    <source>
        <dbReference type="ARBA" id="ARBA00012524"/>
    </source>
</evidence>
<evidence type="ECO:0000313" key="5">
    <source>
        <dbReference type="EMBL" id="AAK81029.1"/>
    </source>
</evidence>
<dbReference type="RefSeq" id="WP_010966370.1">
    <property type="nucleotide sequence ID" value="NC_003030.1"/>
</dbReference>
<accession>Q97EM1</accession>
<dbReference type="HOGENOM" id="CLU_1988713_0_0_9"/>
<dbReference type="STRING" id="272562.CA_C3089"/>
<evidence type="ECO:0000313" key="6">
    <source>
        <dbReference type="Proteomes" id="UP000000814"/>
    </source>
</evidence>
<organism evidence="5 6">
    <name type="scientific">Clostridium acetobutylicum (strain ATCC 824 / DSM 792 / JCM 1419 / IAM 19013 / LMG 5710 / NBRC 13948 / NRRL B-527 / VKM B-1787 / 2291 / W)</name>
    <dbReference type="NCBI Taxonomy" id="272562"/>
    <lineage>
        <taxon>Bacteria</taxon>
        <taxon>Bacillati</taxon>
        <taxon>Bacillota</taxon>
        <taxon>Clostridia</taxon>
        <taxon>Eubacteriales</taxon>
        <taxon>Clostridiaceae</taxon>
        <taxon>Clostridium</taxon>
    </lineage>
</organism>
<reference evidence="5 6" key="1">
    <citation type="journal article" date="2001" name="J. Bacteriol.">
        <title>Genome sequence and comparative analysis of the solvent-producing bacterium Clostridium acetobutylicum.</title>
        <authorList>
            <person name="Nolling J."/>
            <person name="Breton G."/>
            <person name="Omelchenko M.V."/>
            <person name="Makarova K.S."/>
            <person name="Zeng Q."/>
            <person name="Gibson R."/>
            <person name="Lee H.M."/>
            <person name="Dubois J."/>
            <person name="Qiu D."/>
            <person name="Hitti J."/>
            <person name="Wolf Y.I."/>
            <person name="Tatusov R.L."/>
            <person name="Sabathe F."/>
            <person name="Doucette-Stamm L."/>
            <person name="Soucaille P."/>
            <person name="Daly M.J."/>
            <person name="Bennett G.N."/>
            <person name="Koonin E.V."/>
            <person name="Smith D.R."/>
        </authorList>
    </citation>
    <scope>NUCLEOTIDE SEQUENCE [LARGE SCALE GENOMIC DNA]</scope>
    <source>
        <strain evidence="6">ATCC 824 / DSM 792 / JCM 1419 / LMG 5710 / VKM B-1787</strain>
    </source>
</reference>
<dbReference type="PATRIC" id="fig|272562.8.peg.3272"/>